<evidence type="ECO:0000256" key="2">
    <source>
        <dbReference type="SAM" id="Phobius"/>
    </source>
</evidence>
<dbReference type="Proteomes" id="UP000653454">
    <property type="component" value="Unassembled WGS sequence"/>
</dbReference>
<keyword evidence="2" id="KW-0812">Transmembrane</keyword>
<feature type="compositionally biased region" description="Basic and acidic residues" evidence="1">
    <location>
        <begin position="220"/>
        <end position="234"/>
    </location>
</feature>
<protein>
    <submittedName>
        <fullName evidence="3">(diamondback moth) hypothetical protein</fullName>
    </submittedName>
</protein>
<dbReference type="GO" id="GO:0005634">
    <property type="term" value="C:nucleus"/>
    <property type="evidence" value="ECO:0007669"/>
    <property type="project" value="TreeGrafter"/>
</dbReference>
<dbReference type="GO" id="GO:0045786">
    <property type="term" value="P:negative regulation of cell cycle"/>
    <property type="evidence" value="ECO:0007669"/>
    <property type="project" value="TreeGrafter"/>
</dbReference>
<dbReference type="PANTHER" id="PTHR17149:SF4">
    <property type="entry name" value="RH17958P"/>
    <property type="match status" value="1"/>
</dbReference>
<keyword evidence="2" id="KW-1133">Transmembrane helix</keyword>
<feature type="transmembrane region" description="Helical" evidence="2">
    <location>
        <begin position="58"/>
        <end position="77"/>
    </location>
</feature>
<comment type="caution">
    <text evidence="3">The sequence shown here is derived from an EMBL/GenBank/DDBJ whole genome shotgun (WGS) entry which is preliminary data.</text>
</comment>
<dbReference type="EMBL" id="CAJHNJ030000007">
    <property type="protein sequence ID" value="CAG9102816.1"/>
    <property type="molecule type" value="Genomic_DNA"/>
</dbReference>
<keyword evidence="4" id="KW-1185">Reference proteome</keyword>
<accession>A0A8S4DQ26</accession>
<gene>
    <name evidence="3" type="ORF">PLXY2_LOCUS2847</name>
</gene>
<dbReference type="InterPro" id="IPR018792">
    <property type="entry name" value="NUPR1-like"/>
</dbReference>
<keyword evidence="2" id="KW-0472">Membrane</keyword>
<proteinExistence type="predicted"/>
<dbReference type="AlphaFoldDB" id="A0A8S4DQ26"/>
<organism evidence="3 4">
    <name type="scientific">Plutella xylostella</name>
    <name type="common">Diamondback moth</name>
    <name type="synonym">Plutella maculipennis</name>
    <dbReference type="NCBI Taxonomy" id="51655"/>
    <lineage>
        <taxon>Eukaryota</taxon>
        <taxon>Metazoa</taxon>
        <taxon>Ecdysozoa</taxon>
        <taxon>Arthropoda</taxon>
        <taxon>Hexapoda</taxon>
        <taxon>Insecta</taxon>
        <taxon>Pterygota</taxon>
        <taxon>Neoptera</taxon>
        <taxon>Endopterygota</taxon>
        <taxon>Lepidoptera</taxon>
        <taxon>Glossata</taxon>
        <taxon>Ditrysia</taxon>
        <taxon>Yponomeutoidea</taxon>
        <taxon>Plutellidae</taxon>
        <taxon>Plutella</taxon>
    </lineage>
</organism>
<dbReference type="GO" id="GO:0008285">
    <property type="term" value="P:negative regulation of cell population proliferation"/>
    <property type="evidence" value="ECO:0007669"/>
    <property type="project" value="TreeGrafter"/>
</dbReference>
<evidence type="ECO:0000256" key="1">
    <source>
        <dbReference type="SAM" id="MobiDB-lite"/>
    </source>
</evidence>
<evidence type="ECO:0000313" key="4">
    <source>
        <dbReference type="Proteomes" id="UP000653454"/>
    </source>
</evidence>
<dbReference type="GO" id="GO:0006357">
    <property type="term" value="P:regulation of transcription by RNA polymerase II"/>
    <property type="evidence" value="ECO:0007669"/>
    <property type="project" value="TreeGrafter"/>
</dbReference>
<evidence type="ECO:0000313" key="3">
    <source>
        <dbReference type="EMBL" id="CAG9102816.1"/>
    </source>
</evidence>
<reference evidence="3" key="1">
    <citation type="submission" date="2020-11" db="EMBL/GenBank/DDBJ databases">
        <authorList>
            <person name="Whiteford S."/>
        </authorList>
    </citation>
    <scope>NUCLEOTIDE SEQUENCE</scope>
</reference>
<sequence>MSCSWQDGLHRRSFISSRRNDHRNSFTLVSPINRFTRFHGDVSFNYSYPEKPKTRLKVIITLLGIMVVIAALAGYFIGKAESKNRLRIEPPDPAVAPPASWSKLRVFQKGAVCTDSPQCSEIGRTRLKPATLDQSESRSRYRRGAVTDVSAPINTATLLLPEHSFKNIPNRRIPAHSVYQPISAAPIVNMSEAFFDEYDYYNFDHDKHIFSGHGGKQRSKKEASVHTNHFDPSGHSRKIVTKLQNTENNKKSTKH</sequence>
<dbReference type="PANTHER" id="PTHR17149">
    <property type="entry name" value="NUCLEAR PROTEIN 1 AND 2"/>
    <property type="match status" value="1"/>
</dbReference>
<dbReference type="Pfam" id="PF10195">
    <property type="entry name" value="Phospho_p8"/>
    <property type="match status" value="1"/>
</dbReference>
<name>A0A8S4DQ26_PLUXY</name>
<feature type="region of interest" description="Disordered" evidence="1">
    <location>
        <begin position="212"/>
        <end position="255"/>
    </location>
</feature>